<sequence length="101" mass="10855">MTRPLSLPAYRCCVRQVVYVTNVNSHVNSIVLQQTLERAFGCYTVPNSAGCYTISDGVGCYTVPNSAGCYAVPNSARCYAVPNSAGCYIVPSKFRSSRCVG</sequence>
<keyword evidence="2" id="KW-1185">Reference proteome</keyword>
<evidence type="ECO:0000313" key="1">
    <source>
        <dbReference type="EMBL" id="GFO47512.1"/>
    </source>
</evidence>
<accession>A0AAV4DU14</accession>
<dbReference type="Proteomes" id="UP000735302">
    <property type="component" value="Unassembled WGS sequence"/>
</dbReference>
<organism evidence="1 2">
    <name type="scientific">Plakobranchus ocellatus</name>
    <dbReference type="NCBI Taxonomy" id="259542"/>
    <lineage>
        <taxon>Eukaryota</taxon>
        <taxon>Metazoa</taxon>
        <taxon>Spiralia</taxon>
        <taxon>Lophotrochozoa</taxon>
        <taxon>Mollusca</taxon>
        <taxon>Gastropoda</taxon>
        <taxon>Heterobranchia</taxon>
        <taxon>Euthyneura</taxon>
        <taxon>Panpulmonata</taxon>
        <taxon>Sacoglossa</taxon>
        <taxon>Placobranchoidea</taxon>
        <taxon>Plakobranchidae</taxon>
        <taxon>Plakobranchus</taxon>
    </lineage>
</organism>
<comment type="caution">
    <text evidence="1">The sequence shown here is derived from an EMBL/GenBank/DDBJ whole genome shotgun (WGS) entry which is preliminary data.</text>
</comment>
<protein>
    <submittedName>
        <fullName evidence="1">Uncharacterized protein</fullName>
    </submittedName>
</protein>
<proteinExistence type="predicted"/>
<evidence type="ECO:0000313" key="2">
    <source>
        <dbReference type="Proteomes" id="UP000735302"/>
    </source>
</evidence>
<name>A0AAV4DU14_9GAST</name>
<dbReference type="AlphaFoldDB" id="A0AAV4DU14"/>
<gene>
    <name evidence="1" type="ORF">PoB_007401700</name>
</gene>
<dbReference type="EMBL" id="BLXT01008339">
    <property type="protein sequence ID" value="GFO47512.1"/>
    <property type="molecule type" value="Genomic_DNA"/>
</dbReference>
<reference evidence="1 2" key="1">
    <citation type="journal article" date="2021" name="Elife">
        <title>Chloroplast acquisition without the gene transfer in kleptoplastic sea slugs, Plakobranchus ocellatus.</title>
        <authorList>
            <person name="Maeda T."/>
            <person name="Takahashi S."/>
            <person name="Yoshida T."/>
            <person name="Shimamura S."/>
            <person name="Takaki Y."/>
            <person name="Nagai Y."/>
            <person name="Toyoda A."/>
            <person name="Suzuki Y."/>
            <person name="Arimoto A."/>
            <person name="Ishii H."/>
            <person name="Satoh N."/>
            <person name="Nishiyama T."/>
            <person name="Hasebe M."/>
            <person name="Maruyama T."/>
            <person name="Minagawa J."/>
            <person name="Obokata J."/>
            <person name="Shigenobu S."/>
        </authorList>
    </citation>
    <scope>NUCLEOTIDE SEQUENCE [LARGE SCALE GENOMIC DNA]</scope>
</reference>